<keyword evidence="4" id="KW-1278">Translocase</keyword>
<sequence length="266" mass="29266">MKTPAILKVEGLTVKQGKRVLLEDLCFTVANKEFVGVIGENGCGKSSLLAHLSGTDDTANTQVRMNNRLLNSYDPKEMACQRAVMQQITTAPFGFLVEEILLLGRSRYKESTANALALINDVAQLLDIRHLIPRNIQTLSGGERQRVFLAKTILQLLNVGTRLHIADFTGKLLLLDEPTSALDIRHQKAVMVALQSLKQAGLAIICVSHDINLITPYCDTILLLANGGCLVKGPPKAVLTQHYLTQCFQTEIAVLYREDGSHFISF</sequence>
<dbReference type="Proteomes" id="UP000219285">
    <property type="component" value="Chromosome"/>
</dbReference>
<dbReference type="PROSITE" id="PS00211">
    <property type="entry name" value="ABC_TRANSPORTER_1"/>
    <property type="match status" value="1"/>
</dbReference>
<dbReference type="Pfam" id="PF00005">
    <property type="entry name" value="ABC_tran"/>
    <property type="match status" value="1"/>
</dbReference>
<dbReference type="SMART" id="SM00382">
    <property type="entry name" value="AAA"/>
    <property type="match status" value="1"/>
</dbReference>
<dbReference type="EMBL" id="CP052766">
    <property type="protein sequence ID" value="QJR80652.1"/>
    <property type="molecule type" value="Genomic_DNA"/>
</dbReference>
<keyword evidence="8" id="KW-1185">Reference proteome</keyword>
<dbReference type="CDD" id="cd03214">
    <property type="entry name" value="ABC_Iron-Siderophores_B12_Hemin"/>
    <property type="match status" value="1"/>
</dbReference>
<evidence type="ECO:0000256" key="5">
    <source>
        <dbReference type="ARBA" id="ARBA00037066"/>
    </source>
</evidence>
<keyword evidence="1" id="KW-0813">Transport</keyword>
<dbReference type="KEGG" id="apel:CA267_007590"/>
<dbReference type="GO" id="GO:0016887">
    <property type="term" value="F:ATP hydrolysis activity"/>
    <property type="evidence" value="ECO:0007669"/>
    <property type="project" value="InterPro"/>
</dbReference>
<feature type="domain" description="ABC transporter" evidence="6">
    <location>
        <begin position="7"/>
        <end position="251"/>
    </location>
</feature>
<evidence type="ECO:0000256" key="4">
    <source>
        <dbReference type="ARBA" id="ARBA00022967"/>
    </source>
</evidence>
<comment type="function">
    <text evidence="5">Part of the ABC transporter complex HmuTUV involved in hemin import. Responsible for energy coupling to the transport system.</text>
</comment>
<accession>A0A6M4MBR8</accession>
<dbReference type="GO" id="GO:0005524">
    <property type="term" value="F:ATP binding"/>
    <property type="evidence" value="ECO:0007669"/>
    <property type="project" value="UniProtKB-KW"/>
</dbReference>
<dbReference type="RefSeq" id="WP_170669030.1">
    <property type="nucleotide sequence ID" value="NZ_CP052766.1"/>
</dbReference>
<gene>
    <name evidence="7" type="ORF">CA267_007590</name>
</gene>
<evidence type="ECO:0000256" key="3">
    <source>
        <dbReference type="ARBA" id="ARBA00022840"/>
    </source>
</evidence>
<keyword evidence="2" id="KW-0547">Nucleotide-binding</keyword>
<protein>
    <submittedName>
        <fullName evidence="7">ATP-binding cassette domain-containing protein</fullName>
    </submittedName>
</protein>
<dbReference type="InterPro" id="IPR027417">
    <property type="entry name" value="P-loop_NTPase"/>
</dbReference>
<evidence type="ECO:0000256" key="1">
    <source>
        <dbReference type="ARBA" id="ARBA00022448"/>
    </source>
</evidence>
<evidence type="ECO:0000313" key="8">
    <source>
        <dbReference type="Proteomes" id="UP000219285"/>
    </source>
</evidence>
<proteinExistence type="predicted"/>
<keyword evidence="3 7" id="KW-0067">ATP-binding</keyword>
<evidence type="ECO:0000256" key="2">
    <source>
        <dbReference type="ARBA" id="ARBA00022741"/>
    </source>
</evidence>
<dbReference type="SUPFAM" id="SSF52540">
    <property type="entry name" value="P-loop containing nucleoside triphosphate hydrolases"/>
    <property type="match status" value="1"/>
</dbReference>
<dbReference type="Gene3D" id="3.40.50.300">
    <property type="entry name" value="P-loop containing nucleotide triphosphate hydrolases"/>
    <property type="match status" value="1"/>
</dbReference>
<dbReference type="InterPro" id="IPR003593">
    <property type="entry name" value="AAA+_ATPase"/>
</dbReference>
<dbReference type="InterPro" id="IPR017871">
    <property type="entry name" value="ABC_transporter-like_CS"/>
</dbReference>
<reference evidence="7 8" key="2">
    <citation type="submission" date="2020-04" db="EMBL/GenBank/DDBJ databases">
        <title>Complete genome sequence of Alteromonas pelagimontana 5.12T.</title>
        <authorList>
            <person name="Sinha R.K."/>
            <person name="Krishnan K.P."/>
            <person name="Kurian J.P."/>
        </authorList>
    </citation>
    <scope>NUCLEOTIDE SEQUENCE [LARGE SCALE GENOMIC DNA]</scope>
    <source>
        <strain evidence="7 8">5.12</strain>
    </source>
</reference>
<evidence type="ECO:0000313" key="7">
    <source>
        <dbReference type="EMBL" id="QJR80652.1"/>
    </source>
</evidence>
<dbReference type="AlphaFoldDB" id="A0A6M4MBR8"/>
<evidence type="ECO:0000259" key="6">
    <source>
        <dbReference type="PROSITE" id="PS50893"/>
    </source>
</evidence>
<dbReference type="PANTHER" id="PTHR42794">
    <property type="entry name" value="HEMIN IMPORT ATP-BINDING PROTEIN HMUV"/>
    <property type="match status" value="1"/>
</dbReference>
<reference evidence="8" key="1">
    <citation type="submission" date="2014-12" db="EMBL/GenBank/DDBJ databases">
        <title>Complete genome sequence of a multi-drug resistant Klebsiella pneumoniae.</title>
        <authorList>
            <person name="Hua X."/>
            <person name="Chen Q."/>
            <person name="Li X."/>
            <person name="Feng Y."/>
            <person name="Ruan Z."/>
            <person name="Yu Y."/>
        </authorList>
    </citation>
    <scope>NUCLEOTIDE SEQUENCE [LARGE SCALE GENOMIC DNA]</scope>
    <source>
        <strain evidence="8">5.12</strain>
    </source>
</reference>
<organism evidence="7 8">
    <name type="scientific">Alteromonas pelagimontana</name>
    <dbReference type="NCBI Taxonomy" id="1858656"/>
    <lineage>
        <taxon>Bacteria</taxon>
        <taxon>Pseudomonadati</taxon>
        <taxon>Pseudomonadota</taxon>
        <taxon>Gammaproteobacteria</taxon>
        <taxon>Alteromonadales</taxon>
        <taxon>Alteromonadaceae</taxon>
        <taxon>Alteromonas/Salinimonas group</taxon>
        <taxon>Alteromonas</taxon>
    </lineage>
</organism>
<name>A0A6M4MBR8_9ALTE</name>
<dbReference type="PANTHER" id="PTHR42794:SF1">
    <property type="entry name" value="HEMIN IMPORT ATP-BINDING PROTEIN HMUV"/>
    <property type="match status" value="1"/>
</dbReference>
<dbReference type="PROSITE" id="PS50893">
    <property type="entry name" value="ABC_TRANSPORTER_2"/>
    <property type="match status" value="1"/>
</dbReference>
<dbReference type="InterPro" id="IPR003439">
    <property type="entry name" value="ABC_transporter-like_ATP-bd"/>
</dbReference>